<keyword evidence="10 13" id="KW-1133">Transmembrane helix</keyword>
<dbReference type="InterPro" id="IPR004358">
    <property type="entry name" value="Sig_transdc_His_kin-like_C"/>
</dbReference>
<feature type="transmembrane region" description="Helical" evidence="13">
    <location>
        <begin position="12"/>
        <end position="34"/>
    </location>
</feature>
<dbReference type="InterPro" id="IPR036890">
    <property type="entry name" value="HATPase_C_sf"/>
</dbReference>
<evidence type="ECO:0000259" key="14">
    <source>
        <dbReference type="PROSITE" id="PS50109"/>
    </source>
</evidence>
<keyword evidence="5" id="KW-0808">Transferase</keyword>
<dbReference type="PROSITE" id="PS50109">
    <property type="entry name" value="HIS_KIN"/>
    <property type="match status" value="1"/>
</dbReference>
<dbReference type="InterPro" id="IPR005467">
    <property type="entry name" value="His_kinase_dom"/>
</dbReference>
<evidence type="ECO:0000259" key="15">
    <source>
        <dbReference type="PROSITE" id="PS50885"/>
    </source>
</evidence>
<name>A0ABT2AGJ8_9BURK</name>
<dbReference type="SUPFAM" id="SSF55874">
    <property type="entry name" value="ATPase domain of HSP90 chaperone/DNA topoisomerase II/histidine kinase"/>
    <property type="match status" value="1"/>
</dbReference>
<evidence type="ECO:0000256" key="5">
    <source>
        <dbReference type="ARBA" id="ARBA00022679"/>
    </source>
</evidence>
<dbReference type="EMBL" id="JANUHA010000001">
    <property type="protein sequence ID" value="MCS0595295.1"/>
    <property type="molecule type" value="Genomic_DNA"/>
</dbReference>
<dbReference type="RefSeq" id="WP_258826364.1">
    <property type="nucleotide sequence ID" value="NZ_JANUHA010000001.1"/>
</dbReference>
<keyword evidence="4" id="KW-0597">Phosphoprotein</keyword>
<proteinExistence type="predicted"/>
<dbReference type="Pfam" id="PF02518">
    <property type="entry name" value="HATPase_c"/>
    <property type="match status" value="1"/>
</dbReference>
<evidence type="ECO:0000256" key="1">
    <source>
        <dbReference type="ARBA" id="ARBA00000085"/>
    </source>
</evidence>
<dbReference type="SUPFAM" id="SSF47384">
    <property type="entry name" value="Homodimeric domain of signal transducing histidine kinase"/>
    <property type="match status" value="1"/>
</dbReference>
<keyword evidence="9 16" id="KW-0067">ATP-binding</keyword>
<dbReference type="CDD" id="cd00075">
    <property type="entry name" value="HATPase"/>
    <property type="match status" value="1"/>
</dbReference>
<feature type="domain" description="Histidine kinase" evidence="14">
    <location>
        <begin position="230"/>
        <end position="439"/>
    </location>
</feature>
<evidence type="ECO:0000256" key="7">
    <source>
        <dbReference type="ARBA" id="ARBA00022741"/>
    </source>
</evidence>
<keyword evidence="8" id="KW-0418">Kinase</keyword>
<keyword evidence="11" id="KW-0902">Two-component regulatory system</keyword>
<dbReference type="Proteomes" id="UP001206572">
    <property type="component" value="Unassembled WGS sequence"/>
</dbReference>
<protein>
    <recommendedName>
        <fullName evidence="3">histidine kinase</fullName>
        <ecNumber evidence="3">2.7.13.3</ecNumber>
    </recommendedName>
</protein>
<dbReference type="InterPro" id="IPR036097">
    <property type="entry name" value="HisK_dim/P_sf"/>
</dbReference>
<dbReference type="InterPro" id="IPR003661">
    <property type="entry name" value="HisK_dim/P_dom"/>
</dbReference>
<keyword evidence="6 13" id="KW-0812">Transmembrane</keyword>
<evidence type="ECO:0000256" key="11">
    <source>
        <dbReference type="ARBA" id="ARBA00023012"/>
    </source>
</evidence>
<evidence type="ECO:0000313" key="17">
    <source>
        <dbReference type="Proteomes" id="UP001206572"/>
    </source>
</evidence>
<reference evidence="16 17" key="1">
    <citation type="submission" date="2022-08" db="EMBL/GenBank/DDBJ databases">
        <title>Reclassification of Massilia species as members of the genera Telluria, Duganella, Pseudoduganella, Mokoshia gen. nov. and Zemynaea gen. nov. using orthogonal and non-orthogonal genome-based approaches.</title>
        <authorList>
            <person name="Bowman J.P."/>
        </authorList>
    </citation>
    <scope>NUCLEOTIDE SEQUENCE [LARGE SCALE GENOMIC DNA]</scope>
    <source>
        <strain evidence="16 17">JCM 31661</strain>
    </source>
</reference>
<evidence type="ECO:0000256" key="3">
    <source>
        <dbReference type="ARBA" id="ARBA00012438"/>
    </source>
</evidence>
<dbReference type="Pfam" id="PF00512">
    <property type="entry name" value="HisKA"/>
    <property type="match status" value="1"/>
</dbReference>
<keyword evidence="7" id="KW-0547">Nucleotide-binding</keyword>
<dbReference type="InterPro" id="IPR003660">
    <property type="entry name" value="HAMP_dom"/>
</dbReference>
<dbReference type="SMART" id="SM00388">
    <property type="entry name" value="HisKA"/>
    <property type="match status" value="1"/>
</dbReference>
<organism evidence="16 17">
    <name type="scientific">Massilia agri</name>
    <dbReference type="NCBI Taxonomy" id="1886785"/>
    <lineage>
        <taxon>Bacteria</taxon>
        <taxon>Pseudomonadati</taxon>
        <taxon>Pseudomonadota</taxon>
        <taxon>Betaproteobacteria</taxon>
        <taxon>Burkholderiales</taxon>
        <taxon>Oxalobacteraceae</taxon>
        <taxon>Telluria group</taxon>
        <taxon>Massilia</taxon>
    </lineage>
</organism>
<dbReference type="PRINTS" id="PR00344">
    <property type="entry name" value="BCTRLSENSOR"/>
</dbReference>
<dbReference type="SMART" id="SM00387">
    <property type="entry name" value="HATPase_c"/>
    <property type="match status" value="1"/>
</dbReference>
<evidence type="ECO:0000256" key="2">
    <source>
        <dbReference type="ARBA" id="ARBA00004141"/>
    </source>
</evidence>
<dbReference type="EC" id="2.7.13.3" evidence="3"/>
<comment type="catalytic activity">
    <reaction evidence="1">
        <text>ATP + protein L-histidine = ADP + protein N-phospho-L-histidine.</text>
        <dbReference type="EC" id="2.7.13.3"/>
    </reaction>
</comment>
<evidence type="ECO:0000256" key="6">
    <source>
        <dbReference type="ARBA" id="ARBA00022692"/>
    </source>
</evidence>
<evidence type="ECO:0000256" key="9">
    <source>
        <dbReference type="ARBA" id="ARBA00022840"/>
    </source>
</evidence>
<evidence type="ECO:0000256" key="8">
    <source>
        <dbReference type="ARBA" id="ARBA00022777"/>
    </source>
</evidence>
<dbReference type="Gene3D" id="3.30.565.10">
    <property type="entry name" value="Histidine kinase-like ATPase, C-terminal domain"/>
    <property type="match status" value="1"/>
</dbReference>
<evidence type="ECO:0000256" key="10">
    <source>
        <dbReference type="ARBA" id="ARBA00022989"/>
    </source>
</evidence>
<dbReference type="CDD" id="cd00082">
    <property type="entry name" value="HisKA"/>
    <property type="match status" value="1"/>
</dbReference>
<evidence type="ECO:0000256" key="12">
    <source>
        <dbReference type="ARBA" id="ARBA00023136"/>
    </source>
</evidence>
<sequence length="441" mass="47855">MRAERPRSLLRRLLAGFMLVMLAIWLAALAHLAWQVRGEQQRQAAIVNKAWARQIMLSVRHAAHDPDEMARIGAGIEKLRQDMYREAGFDSPARVVVRHHGRLLYDSAPGAAPPAGWVRWVERDAAADIVVERLERPNTDWLFTPSAASYLLAPLAYSLPFLLLPAWLIVRVGLRPLRSAAEAVARRDAADLAPFAASPYRELTPLLQSINGLMARLAERLAREKEFLVDAAHELKTPLSVVQLNAHLLEHAPDEERRAHAASGLREGVARATHAIHQLLAFERARGNADGAELAPLDLAALVRQRIALAAPLAMQRGVDVAFEAARPCTLALHRESVAALLDNVIGNALKYSPVPGAVTVRLDGGLLTVTDQGPGIAPELRGKVFERFYRAPGQEQPGSGLGLSIAERAAARNGARITLEDGPGGRGLTVAVSFASTPPR</sequence>
<keyword evidence="12 13" id="KW-0472">Membrane</keyword>
<evidence type="ECO:0000256" key="4">
    <source>
        <dbReference type="ARBA" id="ARBA00022553"/>
    </source>
</evidence>
<dbReference type="GO" id="GO:0005524">
    <property type="term" value="F:ATP binding"/>
    <property type="evidence" value="ECO:0007669"/>
    <property type="project" value="UniProtKB-KW"/>
</dbReference>
<dbReference type="PROSITE" id="PS50885">
    <property type="entry name" value="HAMP"/>
    <property type="match status" value="1"/>
</dbReference>
<feature type="domain" description="HAMP" evidence="15">
    <location>
        <begin position="171"/>
        <end position="222"/>
    </location>
</feature>
<evidence type="ECO:0000256" key="13">
    <source>
        <dbReference type="SAM" id="Phobius"/>
    </source>
</evidence>
<dbReference type="PANTHER" id="PTHR45436">
    <property type="entry name" value="SENSOR HISTIDINE KINASE YKOH"/>
    <property type="match status" value="1"/>
</dbReference>
<accession>A0ABT2AGJ8</accession>
<keyword evidence="17" id="KW-1185">Reference proteome</keyword>
<dbReference type="InterPro" id="IPR050428">
    <property type="entry name" value="TCS_sensor_his_kinase"/>
</dbReference>
<dbReference type="Gene3D" id="1.10.287.130">
    <property type="match status" value="1"/>
</dbReference>
<dbReference type="InterPro" id="IPR003594">
    <property type="entry name" value="HATPase_dom"/>
</dbReference>
<dbReference type="PANTHER" id="PTHR45436:SF14">
    <property type="entry name" value="SENSOR PROTEIN QSEC"/>
    <property type="match status" value="1"/>
</dbReference>
<gene>
    <name evidence="16" type="ORF">NX780_02940</name>
</gene>
<comment type="subcellular location">
    <subcellularLocation>
        <location evidence="2">Membrane</location>
        <topology evidence="2">Multi-pass membrane protein</topology>
    </subcellularLocation>
</comment>
<comment type="caution">
    <text evidence="16">The sequence shown here is derived from an EMBL/GenBank/DDBJ whole genome shotgun (WGS) entry which is preliminary data.</text>
</comment>
<evidence type="ECO:0000313" key="16">
    <source>
        <dbReference type="EMBL" id="MCS0595295.1"/>
    </source>
</evidence>